<proteinExistence type="predicted"/>
<evidence type="ECO:0000313" key="3">
    <source>
        <dbReference type="EMBL" id="KAK5616560.1"/>
    </source>
</evidence>
<dbReference type="EMBL" id="JAHHUM010000882">
    <property type="protein sequence ID" value="KAK5616560.1"/>
    <property type="molecule type" value="Genomic_DNA"/>
</dbReference>
<dbReference type="InterPro" id="IPR051279">
    <property type="entry name" value="PP1-Reg/Actin-Interact_Protein"/>
</dbReference>
<feature type="domain" description="CARMIL C-terminal" evidence="2">
    <location>
        <begin position="337"/>
        <end position="600"/>
    </location>
</feature>
<evidence type="ECO:0000259" key="2">
    <source>
        <dbReference type="Pfam" id="PF16000"/>
    </source>
</evidence>
<feature type="compositionally biased region" description="Polar residues" evidence="1">
    <location>
        <begin position="940"/>
        <end position="950"/>
    </location>
</feature>
<dbReference type="PANTHER" id="PTHR24112:SF43">
    <property type="entry name" value="CAPPING PROTEIN, ARP2_3 AND MYOSIN-I LINKER PROTEIN 3"/>
    <property type="match status" value="1"/>
</dbReference>
<dbReference type="GO" id="GO:0016477">
    <property type="term" value="P:cell migration"/>
    <property type="evidence" value="ECO:0007669"/>
    <property type="project" value="TreeGrafter"/>
</dbReference>
<dbReference type="Gene3D" id="3.80.10.10">
    <property type="entry name" value="Ribonuclease Inhibitor"/>
    <property type="match status" value="1"/>
</dbReference>
<dbReference type="Proteomes" id="UP001311232">
    <property type="component" value="Unassembled WGS sequence"/>
</dbReference>
<dbReference type="Pfam" id="PF16000">
    <property type="entry name" value="CARMIL_C"/>
    <property type="match status" value="1"/>
</dbReference>
<dbReference type="InterPro" id="IPR031943">
    <property type="entry name" value="CARMIL_C"/>
</dbReference>
<gene>
    <name evidence="3" type="ORF">CRENBAI_007795</name>
</gene>
<evidence type="ECO:0000313" key="4">
    <source>
        <dbReference type="Proteomes" id="UP001311232"/>
    </source>
</evidence>
<evidence type="ECO:0000256" key="1">
    <source>
        <dbReference type="SAM" id="MobiDB-lite"/>
    </source>
</evidence>
<protein>
    <recommendedName>
        <fullName evidence="2">CARMIL C-terminal domain-containing protein</fullName>
    </recommendedName>
</protein>
<feature type="compositionally biased region" description="Basic and acidic residues" evidence="1">
    <location>
        <begin position="897"/>
        <end position="908"/>
    </location>
</feature>
<feature type="region of interest" description="Disordered" evidence="1">
    <location>
        <begin position="689"/>
        <end position="731"/>
    </location>
</feature>
<dbReference type="SMART" id="SM00368">
    <property type="entry name" value="LRR_RI"/>
    <property type="match status" value="3"/>
</dbReference>
<organism evidence="3 4">
    <name type="scientific">Crenichthys baileyi</name>
    <name type="common">White River springfish</name>
    <dbReference type="NCBI Taxonomy" id="28760"/>
    <lineage>
        <taxon>Eukaryota</taxon>
        <taxon>Metazoa</taxon>
        <taxon>Chordata</taxon>
        <taxon>Craniata</taxon>
        <taxon>Vertebrata</taxon>
        <taxon>Euteleostomi</taxon>
        <taxon>Actinopterygii</taxon>
        <taxon>Neopterygii</taxon>
        <taxon>Teleostei</taxon>
        <taxon>Neoteleostei</taxon>
        <taxon>Acanthomorphata</taxon>
        <taxon>Ovalentaria</taxon>
        <taxon>Atherinomorphae</taxon>
        <taxon>Cyprinodontiformes</taxon>
        <taxon>Goodeidae</taxon>
        <taxon>Crenichthys</taxon>
    </lineage>
</organism>
<accession>A0AAV9S5G6</accession>
<dbReference type="PANTHER" id="PTHR24112">
    <property type="entry name" value="LEUCINE-RICH REPEAT, ISOFORM F-RELATED"/>
    <property type="match status" value="1"/>
</dbReference>
<dbReference type="GO" id="GO:0005886">
    <property type="term" value="C:plasma membrane"/>
    <property type="evidence" value="ECO:0007669"/>
    <property type="project" value="TreeGrafter"/>
</dbReference>
<feature type="compositionally biased region" description="Basic and acidic residues" evidence="1">
    <location>
        <begin position="791"/>
        <end position="804"/>
    </location>
</feature>
<sequence>MRALFLGLSNNPHISDLHLDISSCELRSAGAAVIQELFPRVSCVGTLDVSDNGLDADLLAVIPAFSRHPSLKHLMLGKNFNIKGRVLDEILQKLVHLVQEEECALQSLSLADSRLRQRGTVLVNALGSNACLRKVDLSGNLLEDSGAKMLSKALQINTTLRSVTWDRNNTTGVGFQDVARALDHNFTLQYMPLPLCDISQAYRGSPEKTEQALAKIQRALLRNNQTQRFSQKQALRLHQGLVTSTAEQVMERLCVRVQQQLCVLKGCEDGDEVQTARQILKEARNSRALYPSLCELAHVLSVDGPVKQRLDTLAGELAKAADKELQVVVDSMVSLCRELCPMSCLAAERLSPPLSSISEQVSIPRSTIRSALMERAAEDINRALEEVKLSVVSYLTNSIVDQILQELYTTHKTLLRQVSQAKRWDDVGTGRRSVRHSRLVESLEFPDEEFGVNLGIDTMAIKKRSSRTRRIRPVSNRMSLGDEPSPSPTPSAPSHSASLTHSASWECLSTLPTNGSPLRHVTHVRPRPPRRHRSGHIPPESHCSENGGVSMLEDGLPDFYSKRVLPDSQLSSFHQAQSLRRKKRRSVLSIFSGFRKNRNSTFSNQDLDLESLAGASQWRIQTAKFQVLSARTTFSKIYPISPLSPGTATCLRSCVRIFKSLSARMVRKPGREMLESGSASENVYSMIQHPKDTGRPESTTPGANGTMSSPRPAQGVPVHGMRAASPPCPIQRQSTDLVSMVYSCIGAEIEDSDSSSTCDFKELQHSADGSNIISDTPTDTRSNGHVVSSKHQTDRQMEMARQERIVPLTESRTEAGEDVQSSAVGSVAPCGPRPEPPPQSTKPSLAVMRQRHLQDSLEEAGRLEGEEQSESLQAEKQRGRGPEGQLPLIPNKPSIELQRDKTSPEKTKTSPQTLASPEKEQNIDQKSLPPAQPVSEDKVTSQARSPTNSMKPGIEHIDTTIISHGIIMPPHVHGQR</sequence>
<reference evidence="3 4" key="1">
    <citation type="submission" date="2021-06" db="EMBL/GenBank/DDBJ databases">
        <authorList>
            <person name="Palmer J.M."/>
        </authorList>
    </citation>
    <scope>NUCLEOTIDE SEQUENCE [LARGE SCALE GENOMIC DNA]</scope>
    <source>
        <strain evidence="3 4">MEX-2019</strain>
        <tissue evidence="3">Muscle</tissue>
    </source>
</reference>
<feature type="region of interest" description="Disordered" evidence="1">
    <location>
        <begin position="768"/>
        <end position="954"/>
    </location>
</feature>
<comment type="caution">
    <text evidence="3">The sequence shown here is derived from an EMBL/GenBank/DDBJ whole genome shotgun (WGS) entry which is preliminary data.</text>
</comment>
<dbReference type="SUPFAM" id="SSF52047">
    <property type="entry name" value="RNI-like"/>
    <property type="match status" value="1"/>
</dbReference>
<feature type="compositionally biased region" description="Basic residues" evidence="1">
    <location>
        <begin position="463"/>
        <end position="472"/>
    </location>
</feature>
<keyword evidence="4" id="KW-1185">Reference proteome</keyword>
<dbReference type="InterPro" id="IPR032675">
    <property type="entry name" value="LRR_dom_sf"/>
</dbReference>
<feature type="compositionally biased region" description="Basic and acidic residues" evidence="1">
    <location>
        <begin position="852"/>
        <end position="865"/>
    </location>
</feature>
<feature type="compositionally biased region" description="Polar residues" evidence="1">
    <location>
        <begin position="768"/>
        <end position="790"/>
    </location>
</feature>
<dbReference type="GO" id="GO:0034315">
    <property type="term" value="P:regulation of Arp2/3 complex-mediated actin nucleation"/>
    <property type="evidence" value="ECO:0007669"/>
    <property type="project" value="TreeGrafter"/>
</dbReference>
<feature type="region of interest" description="Disordered" evidence="1">
    <location>
        <begin position="514"/>
        <end position="547"/>
    </location>
</feature>
<feature type="region of interest" description="Disordered" evidence="1">
    <location>
        <begin position="463"/>
        <end position="499"/>
    </location>
</feature>
<name>A0AAV9S5G6_9TELE</name>
<dbReference type="GO" id="GO:0030027">
    <property type="term" value="C:lamellipodium"/>
    <property type="evidence" value="ECO:0007669"/>
    <property type="project" value="TreeGrafter"/>
</dbReference>
<feature type="compositionally biased region" description="Basic residues" evidence="1">
    <location>
        <begin position="520"/>
        <end position="535"/>
    </location>
</feature>
<dbReference type="AlphaFoldDB" id="A0AAV9S5G6"/>
<feature type="compositionally biased region" description="Pro residues" evidence="1">
    <location>
        <begin position="831"/>
        <end position="840"/>
    </location>
</feature>
<feature type="compositionally biased region" description="Polar residues" evidence="1">
    <location>
        <begin position="696"/>
        <end position="711"/>
    </location>
</feature>